<evidence type="ECO:0000313" key="1">
    <source>
        <dbReference type="EMBL" id="GMT24863.1"/>
    </source>
</evidence>
<proteinExistence type="predicted"/>
<protein>
    <submittedName>
        <fullName evidence="1">Uncharacterized protein</fullName>
    </submittedName>
</protein>
<evidence type="ECO:0000313" key="2">
    <source>
        <dbReference type="Proteomes" id="UP001432322"/>
    </source>
</evidence>
<organism evidence="1 2">
    <name type="scientific">Pristionchus fissidentatus</name>
    <dbReference type="NCBI Taxonomy" id="1538716"/>
    <lineage>
        <taxon>Eukaryota</taxon>
        <taxon>Metazoa</taxon>
        <taxon>Ecdysozoa</taxon>
        <taxon>Nematoda</taxon>
        <taxon>Chromadorea</taxon>
        <taxon>Rhabditida</taxon>
        <taxon>Rhabditina</taxon>
        <taxon>Diplogasteromorpha</taxon>
        <taxon>Diplogasteroidea</taxon>
        <taxon>Neodiplogasteridae</taxon>
        <taxon>Pristionchus</taxon>
    </lineage>
</organism>
<sequence length="90" mass="10292">MNSSISVNSSLFEIYPPVWRDSHCLNSVIKARLIFTLSRNEEEIESARIDRLIYASLSVSNYSTITPSIEIRYETSTRRKGETVEEFGGE</sequence>
<keyword evidence="2" id="KW-1185">Reference proteome</keyword>
<dbReference type="AlphaFoldDB" id="A0AAV5W2D5"/>
<comment type="caution">
    <text evidence="1">The sequence shown here is derived from an EMBL/GenBank/DDBJ whole genome shotgun (WGS) entry which is preliminary data.</text>
</comment>
<accession>A0AAV5W2D5</accession>
<dbReference type="EMBL" id="BTSY01000004">
    <property type="protein sequence ID" value="GMT24863.1"/>
    <property type="molecule type" value="Genomic_DNA"/>
</dbReference>
<name>A0AAV5W2D5_9BILA</name>
<gene>
    <name evidence="1" type="ORF">PFISCL1PPCAC_16160</name>
</gene>
<dbReference type="Proteomes" id="UP001432322">
    <property type="component" value="Unassembled WGS sequence"/>
</dbReference>
<reference evidence="1" key="1">
    <citation type="submission" date="2023-10" db="EMBL/GenBank/DDBJ databases">
        <title>Genome assembly of Pristionchus species.</title>
        <authorList>
            <person name="Yoshida K."/>
            <person name="Sommer R.J."/>
        </authorList>
    </citation>
    <scope>NUCLEOTIDE SEQUENCE</scope>
    <source>
        <strain evidence="1">RS5133</strain>
    </source>
</reference>